<dbReference type="EMBL" id="CP038033">
    <property type="protein sequence ID" value="QBQ54410.1"/>
    <property type="molecule type" value="Genomic_DNA"/>
</dbReference>
<keyword evidence="8" id="KW-1185">Reference proteome</keyword>
<feature type="transmembrane region" description="Helical" evidence="6">
    <location>
        <begin position="12"/>
        <end position="32"/>
    </location>
</feature>
<dbReference type="InterPro" id="IPR022791">
    <property type="entry name" value="L-PG_synthase/AglD"/>
</dbReference>
<keyword evidence="4 6" id="KW-1133">Transmembrane helix</keyword>
<evidence type="ECO:0000313" key="7">
    <source>
        <dbReference type="EMBL" id="QBQ54410.1"/>
    </source>
</evidence>
<evidence type="ECO:0000313" key="8">
    <source>
        <dbReference type="Proteomes" id="UP000294325"/>
    </source>
</evidence>
<protein>
    <submittedName>
        <fullName evidence="7">Flippase-like domain-containing protein</fullName>
    </submittedName>
</protein>
<feature type="transmembrane region" description="Helical" evidence="6">
    <location>
        <begin position="296"/>
        <end position="315"/>
    </location>
</feature>
<dbReference type="Proteomes" id="UP000294325">
    <property type="component" value="Chromosome"/>
</dbReference>
<dbReference type="AlphaFoldDB" id="A0A4P7BYZ4"/>
<dbReference type="Pfam" id="PF03706">
    <property type="entry name" value="LPG_synthase_TM"/>
    <property type="match status" value="1"/>
</dbReference>
<sequence length="331" mass="37652">MAVKRINRREQWWLKVVTTFLLVILLISFIDWQESLNLLMKADWSIGIWCVLTLLINIKISVLKWKFLLKAQALDITFGKLIRYYWIGIFFNNFLPSTVGGDAVRVALLQWTRRTAQVVSSIIVERATGLIIVVAWGGVSLLIWSKYFTKEFLIFSSWEAVGALILFGFLILIALKVFIRKLQIKKELDGKIQLILSKVSKILDAIRLYRKEKLIIAVSLLLSILFYLLMVIFQYLCFVMLDISITINDVLIIASLIILASMVPITINGIGITESVFILLYVQAGISAEEAFAAALLRRMLNLIISLVGGIFWLANSQEQSKSTNVNQFKV</sequence>
<feature type="transmembrane region" description="Helical" evidence="6">
    <location>
        <begin position="214"/>
        <end position="241"/>
    </location>
</feature>
<comment type="subcellular location">
    <subcellularLocation>
        <location evidence="1">Cell membrane</location>
        <topology evidence="1">Multi-pass membrane protein</topology>
    </subcellularLocation>
</comment>
<evidence type="ECO:0000256" key="4">
    <source>
        <dbReference type="ARBA" id="ARBA00022989"/>
    </source>
</evidence>
<dbReference type="PANTHER" id="PTHR40277:SF1">
    <property type="entry name" value="BLL5419 PROTEIN"/>
    <property type="match status" value="1"/>
</dbReference>
<feature type="transmembrane region" description="Helical" evidence="6">
    <location>
        <begin position="160"/>
        <end position="179"/>
    </location>
</feature>
<evidence type="ECO:0000256" key="3">
    <source>
        <dbReference type="ARBA" id="ARBA00022692"/>
    </source>
</evidence>
<keyword evidence="5 6" id="KW-0472">Membrane</keyword>
<evidence type="ECO:0000256" key="5">
    <source>
        <dbReference type="ARBA" id="ARBA00023136"/>
    </source>
</evidence>
<gene>
    <name evidence="7" type="ORF">E3U44_07725</name>
</gene>
<keyword evidence="2" id="KW-1003">Cell membrane</keyword>
<evidence type="ECO:0000256" key="2">
    <source>
        <dbReference type="ARBA" id="ARBA00022475"/>
    </source>
</evidence>
<dbReference type="KEGG" id="nwr:E3U44_07725"/>
<organism evidence="7 8">
    <name type="scientific">Nitrosococcus wardiae</name>
    <dbReference type="NCBI Taxonomy" id="1814290"/>
    <lineage>
        <taxon>Bacteria</taxon>
        <taxon>Pseudomonadati</taxon>
        <taxon>Pseudomonadota</taxon>
        <taxon>Gammaproteobacteria</taxon>
        <taxon>Chromatiales</taxon>
        <taxon>Chromatiaceae</taxon>
        <taxon>Nitrosococcus</taxon>
    </lineage>
</organism>
<feature type="transmembrane region" description="Helical" evidence="6">
    <location>
        <begin position="253"/>
        <end position="284"/>
    </location>
</feature>
<feature type="transmembrane region" description="Helical" evidence="6">
    <location>
        <begin position="44"/>
        <end position="62"/>
    </location>
</feature>
<dbReference type="PANTHER" id="PTHR40277">
    <property type="entry name" value="BLL5419 PROTEIN"/>
    <property type="match status" value="1"/>
</dbReference>
<dbReference type="GO" id="GO:0005886">
    <property type="term" value="C:plasma membrane"/>
    <property type="evidence" value="ECO:0007669"/>
    <property type="project" value="UniProtKB-SubCell"/>
</dbReference>
<feature type="transmembrane region" description="Helical" evidence="6">
    <location>
        <begin position="127"/>
        <end position="148"/>
    </location>
</feature>
<evidence type="ECO:0000256" key="1">
    <source>
        <dbReference type="ARBA" id="ARBA00004651"/>
    </source>
</evidence>
<dbReference type="NCBIfam" id="TIGR00374">
    <property type="entry name" value="flippase-like domain"/>
    <property type="match status" value="1"/>
</dbReference>
<name>A0A4P7BYZ4_9GAMM</name>
<keyword evidence="3 6" id="KW-0812">Transmembrane</keyword>
<reference evidence="7 8" key="1">
    <citation type="submission" date="2019-03" db="EMBL/GenBank/DDBJ databases">
        <title>The genome sequence of Nitrosococcus wardiae strain D1FHST reveals the archetypal metabolic capacity of ammonia-oxidizing Gammaproteobacteria.</title>
        <authorList>
            <person name="Wang L."/>
            <person name="Lim C.K."/>
            <person name="Hanson T.E."/>
            <person name="Dang H."/>
            <person name="Klotz M.G."/>
        </authorList>
    </citation>
    <scope>NUCLEOTIDE SEQUENCE [LARGE SCALE GENOMIC DNA]</scope>
    <source>
        <strain evidence="7 8">D1FHS</strain>
    </source>
</reference>
<evidence type="ECO:0000256" key="6">
    <source>
        <dbReference type="SAM" id="Phobius"/>
    </source>
</evidence>
<accession>A0A4P7BYZ4</accession>
<dbReference type="OrthoDB" id="5470260at2"/>
<proteinExistence type="predicted"/>